<organism evidence="2 3">
    <name type="scientific">Helianthus annuus</name>
    <name type="common">Common sunflower</name>
    <dbReference type="NCBI Taxonomy" id="4232"/>
    <lineage>
        <taxon>Eukaryota</taxon>
        <taxon>Viridiplantae</taxon>
        <taxon>Streptophyta</taxon>
        <taxon>Embryophyta</taxon>
        <taxon>Tracheophyta</taxon>
        <taxon>Spermatophyta</taxon>
        <taxon>Magnoliopsida</taxon>
        <taxon>eudicotyledons</taxon>
        <taxon>Gunneridae</taxon>
        <taxon>Pentapetalae</taxon>
        <taxon>asterids</taxon>
        <taxon>campanulids</taxon>
        <taxon>Asterales</taxon>
        <taxon>Asteraceae</taxon>
        <taxon>Asteroideae</taxon>
        <taxon>Heliantheae alliance</taxon>
        <taxon>Heliantheae</taxon>
        <taxon>Helianthus</taxon>
    </lineage>
</organism>
<gene>
    <name evidence="2" type="ORF">HanXRQr2_Chr05g0194191</name>
</gene>
<reference evidence="2" key="1">
    <citation type="journal article" date="2017" name="Nature">
        <title>The sunflower genome provides insights into oil metabolism, flowering and Asterid evolution.</title>
        <authorList>
            <person name="Badouin H."/>
            <person name="Gouzy J."/>
            <person name="Grassa C.J."/>
            <person name="Murat F."/>
            <person name="Staton S.E."/>
            <person name="Cottret L."/>
            <person name="Lelandais-Briere C."/>
            <person name="Owens G.L."/>
            <person name="Carrere S."/>
            <person name="Mayjonade B."/>
            <person name="Legrand L."/>
            <person name="Gill N."/>
            <person name="Kane N.C."/>
            <person name="Bowers J.E."/>
            <person name="Hubner S."/>
            <person name="Bellec A."/>
            <person name="Berard A."/>
            <person name="Berges H."/>
            <person name="Blanchet N."/>
            <person name="Boniface M.C."/>
            <person name="Brunel D."/>
            <person name="Catrice O."/>
            <person name="Chaidir N."/>
            <person name="Claudel C."/>
            <person name="Donnadieu C."/>
            <person name="Faraut T."/>
            <person name="Fievet G."/>
            <person name="Helmstetter N."/>
            <person name="King M."/>
            <person name="Knapp S.J."/>
            <person name="Lai Z."/>
            <person name="Le Paslier M.C."/>
            <person name="Lippi Y."/>
            <person name="Lorenzon L."/>
            <person name="Mandel J.R."/>
            <person name="Marage G."/>
            <person name="Marchand G."/>
            <person name="Marquand E."/>
            <person name="Bret-Mestries E."/>
            <person name="Morien E."/>
            <person name="Nambeesan S."/>
            <person name="Nguyen T."/>
            <person name="Pegot-Espagnet P."/>
            <person name="Pouilly N."/>
            <person name="Raftis F."/>
            <person name="Sallet E."/>
            <person name="Schiex T."/>
            <person name="Thomas J."/>
            <person name="Vandecasteele C."/>
            <person name="Vares D."/>
            <person name="Vear F."/>
            <person name="Vautrin S."/>
            <person name="Crespi M."/>
            <person name="Mangin B."/>
            <person name="Burke J.M."/>
            <person name="Salse J."/>
            <person name="Munos S."/>
            <person name="Vincourt P."/>
            <person name="Rieseberg L.H."/>
            <person name="Langlade N.B."/>
        </authorList>
    </citation>
    <scope>NUCLEOTIDE SEQUENCE</scope>
    <source>
        <tissue evidence="2">Leaves</tissue>
    </source>
</reference>
<evidence type="ECO:0000256" key="1">
    <source>
        <dbReference type="SAM" id="SignalP"/>
    </source>
</evidence>
<dbReference type="Gramene" id="mRNA:HanXRQr2_Chr05g0194191">
    <property type="protein sequence ID" value="CDS:HanXRQr2_Chr05g0194191.1"/>
    <property type="gene ID" value="HanXRQr2_Chr05g0194191"/>
</dbReference>
<dbReference type="Proteomes" id="UP000215914">
    <property type="component" value="Unassembled WGS sequence"/>
</dbReference>
<keyword evidence="1" id="KW-0732">Signal</keyword>
<reference evidence="2" key="2">
    <citation type="submission" date="2020-06" db="EMBL/GenBank/DDBJ databases">
        <title>Helianthus annuus Genome sequencing and assembly Release 2.</title>
        <authorList>
            <person name="Gouzy J."/>
            <person name="Langlade N."/>
            <person name="Munos S."/>
        </authorList>
    </citation>
    <scope>NUCLEOTIDE SEQUENCE</scope>
    <source>
        <tissue evidence="2">Leaves</tissue>
    </source>
</reference>
<evidence type="ECO:0000313" key="2">
    <source>
        <dbReference type="EMBL" id="KAF5804183.1"/>
    </source>
</evidence>
<feature type="signal peptide" evidence="1">
    <location>
        <begin position="1"/>
        <end position="19"/>
    </location>
</feature>
<name>A0A9K3IWD6_HELAN</name>
<proteinExistence type="predicted"/>
<accession>A0A9K3IWD6</accession>
<keyword evidence="3" id="KW-1185">Reference proteome</keyword>
<dbReference type="AlphaFoldDB" id="A0A9K3IWD6"/>
<feature type="chain" id="PRO_5039899838" evidence="1">
    <location>
        <begin position="20"/>
        <end position="92"/>
    </location>
</feature>
<sequence>MSKLTHLFFSFIFIYSVLAQTDTDFVDKLCEIGFNYTSDSTFGTNLDRALAILPTTNSGYGFFNSSSGRNRTQPMPSPFAEVTPKGMHVVIA</sequence>
<dbReference type="EMBL" id="MNCJ02000320">
    <property type="protein sequence ID" value="KAF5804183.1"/>
    <property type="molecule type" value="Genomic_DNA"/>
</dbReference>
<evidence type="ECO:0000313" key="3">
    <source>
        <dbReference type="Proteomes" id="UP000215914"/>
    </source>
</evidence>
<protein>
    <submittedName>
        <fullName evidence="2">Uncharacterized protein</fullName>
    </submittedName>
</protein>
<comment type="caution">
    <text evidence="2">The sequence shown here is derived from an EMBL/GenBank/DDBJ whole genome shotgun (WGS) entry which is preliminary data.</text>
</comment>